<reference evidence="2" key="1">
    <citation type="journal article" date="2014" name="Int. J. Syst. Evol. Microbiol.">
        <title>Complete genome sequence of Corynebacterium casei LMG S-19264T (=DSM 44701T), isolated from a smear-ripened cheese.</title>
        <authorList>
            <consortium name="US DOE Joint Genome Institute (JGI-PGF)"/>
            <person name="Walter F."/>
            <person name="Albersmeier A."/>
            <person name="Kalinowski J."/>
            <person name="Ruckert C."/>
        </authorList>
    </citation>
    <scope>NUCLEOTIDE SEQUENCE</scope>
    <source>
        <strain evidence="2">JCM 4136</strain>
    </source>
</reference>
<evidence type="ECO:0000313" key="3">
    <source>
        <dbReference type="Proteomes" id="UP000480804"/>
    </source>
</evidence>
<accession>A0A8H9HTF5</accession>
<gene>
    <name evidence="2" type="ORF">GCM10010227_47990</name>
    <name evidence="1" type="ORF">Sgou_18090</name>
</gene>
<proteinExistence type="predicted"/>
<evidence type="ECO:0000313" key="1">
    <source>
        <dbReference type="EMBL" id="GFH77139.1"/>
    </source>
</evidence>
<dbReference type="EMBL" id="BMSC01000018">
    <property type="protein sequence ID" value="GGU87781.1"/>
    <property type="molecule type" value="Genomic_DNA"/>
</dbReference>
<dbReference type="EMBL" id="BLLO01000014">
    <property type="protein sequence ID" value="GFH77139.1"/>
    <property type="molecule type" value="Genomic_DNA"/>
</dbReference>
<evidence type="ECO:0000313" key="4">
    <source>
        <dbReference type="Proteomes" id="UP000660975"/>
    </source>
</evidence>
<dbReference type="AlphaFoldDB" id="A0A8H9HTF5"/>
<dbReference type="Proteomes" id="UP000660975">
    <property type="component" value="Unassembled WGS sequence"/>
</dbReference>
<sequence>MVHSIQAEVEDLAELLAYRAVTGEVVKAFLICRESTSIVPKVEEQHASVALRSRREMRVTRDIVGKESVVGVDALAVVYVEKGSHALQ</sequence>
<name>A0A8H9HTF5_9ACTN</name>
<organism evidence="2 4">
    <name type="scientific">Streptomyces gougerotii</name>
    <dbReference type="NCBI Taxonomy" id="53448"/>
    <lineage>
        <taxon>Bacteria</taxon>
        <taxon>Bacillati</taxon>
        <taxon>Actinomycetota</taxon>
        <taxon>Actinomycetes</taxon>
        <taxon>Kitasatosporales</taxon>
        <taxon>Streptomycetaceae</taxon>
        <taxon>Streptomyces</taxon>
        <taxon>Streptomyces diastaticus group</taxon>
    </lineage>
</organism>
<dbReference type="Proteomes" id="UP000480804">
    <property type="component" value="Unassembled WGS sequence"/>
</dbReference>
<evidence type="ECO:0000313" key="2">
    <source>
        <dbReference type="EMBL" id="GGU87781.1"/>
    </source>
</evidence>
<reference evidence="2" key="3">
    <citation type="submission" date="2020-09" db="EMBL/GenBank/DDBJ databases">
        <authorList>
            <person name="Sun Q."/>
            <person name="Ohkuma M."/>
        </authorList>
    </citation>
    <scope>NUCLEOTIDE SEQUENCE</scope>
    <source>
        <strain evidence="2">JCM 4136</strain>
    </source>
</reference>
<comment type="caution">
    <text evidence="2">The sequence shown here is derived from an EMBL/GenBank/DDBJ whole genome shotgun (WGS) entry which is preliminary data.</text>
</comment>
<keyword evidence="3" id="KW-1185">Reference proteome</keyword>
<reference evidence="1 3" key="2">
    <citation type="submission" date="2020-02" db="EMBL/GenBank/DDBJ databases">
        <title>Whole genome shotgun sequence of Streptomyces gougerotii NBRC 13043.</title>
        <authorList>
            <person name="Ichikawa N."/>
            <person name="Komaki H."/>
            <person name="Tamura T."/>
        </authorList>
    </citation>
    <scope>NUCLEOTIDE SEQUENCE [LARGE SCALE GENOMIC DNA]</scope>
    <source>
        <strain evidence="1 3">NBRC 13043</strain>
    </source>
</reference>
<protein>
    <submittedName>
        <fullName evidence="2">Uncharacterized protein</fullName>
    </submittedName>
</protein>